<dbReference type="SMART" id="SM00258">
    <property type="entry name" value="SAND"/>
    <property type="match status" value="1"/>
</dbReference>
<dbReference type="InterPro" id="IPR000770">
    <property type="entry name" value="SAND_dom"/>
</dbReference>
<dbReference type="GO" id="GO:0046872">
    <property type="term" value="F:metal ion binding"/>
    <property type="evidence" value="ECO:0007669"/>
    <property type="project" value="UniProtKB-KW"/>
</dbReference>
<dbReference type="EMBL" id="GG666630">
    <property type="protein sequence ID" value="EEN47491.1"/>
    <property type="molecule type" value="Genomic_DNA"/>
</dbReference>
<evidence type="ECO:0000256" key="4">
    <source>
        <dbReference type="SAM" id="MobiDB-lite"/>
    </source>
</evidence>
<feature type="domain" description="SAND" evidence="5">
    <location>
        <begin position="156"/>
        <end position="240"/>
    </location>
</feature>
<evidence type="ECO:0000256" key="1">
    <source>
        <dbReference type="ARBA" id="ARBA00023015"/>
    </source>
</evidence>
<dbReference type="PANTHER" id="PTHR10417">
    <property type="entry name" value="GLUCOCORTICOID MODULATORY ELEMENT-BINDING PROTEIN"/>
    <property type="match status" value="1"/>
</dbReference>
<dbReference type="AlphaFoldDB" id="C3ZIX5"/>
<name>C3ZIX5_BRAFL</name>
<feature type="compositionally biased region" description="Polar residues" evidence="4">
    <location>
        <begin position="67"/>
        <end position="77"/>
    </location>
</feature>
<keyword evidence="1" id="KW-0805">Transcription regulation</keyword>
<proteinExistence type="predicted"/>
<dbReference type="InterPro" id="IPR010919">
    <property type="entry name" value="SAND-like_dom_sf"/>
</dbReference>
<keyword evidence="2" id="KW-0804">Transcription</keyword>
<evidence type="ECO:0000259" key="5">
    <source>
        <dbReference type="PROSITE" id="PS50864"/>
    </source>
</evidence>
<dbReference type="InParanoid" id="C3ZIX5"/>
<evidence type="ECO:0000256" key="3">
    <source>
        <dbReference type="ARBA" id="ARBA00023242"/>
    </source>
</evidence>
<evidence type="ECO:0000256" key="2">
    <source>
        <dbReference type="ARBA" id="ARBA00023163"/>
    </source>
</evidence>
<keyword evidence="3" id="KW-0539">Nucleus</keyword>
<accession>C3ZIX5</accession>
<protein>
    <recommendedName>
        <fullName evidence="5">SAND domain-containing protein</fullName>
    </recommendedName>
</protein>
<evidence type="ECO:0000313" key="6">
    <source>
        <dbReference type="EMBL" id="EEN47491.1"/>
    </source>
</evidence>
<dbReference type="Gene3D" id="3.10.390.10">
    <property type="entry name" value="SAND domain-like"/>
    <property type="match status" value="1"/>
</dbReference>
<feature type="region of interest" description="Disordered" evidence="4">
    <location>
        <begin position="1"/>
        <end position="96"/>
    </location>
</feature>
<organism>
    <name type="scientific">Branchiostoma floridae</name>
    <name type="common">Florida lancelet</name>
    <name type="synonym">Amphioxus</name>
    <dbReference type="NCBI Taxonomy" id="7739"/>
    <lineage>
        <taxon>Eukaryota</taxon>
        <taxon>Metazoa</taxon>
        <taxon>Chordata</taxon>
        <taxon>Cephalochordata</taxon>
        <taxon>Leptocardii</taxon>
        <taxon>Amphioxiformes</taxon>
        <taxon>Branchiostomatidae</taxon>
        <taxon>Branchiostoma</taxon>
    </lineage>
</organism>
<dbReference type="PANTHER" id="PTHR10417:SF15">
    <property type="entry name" value="STERILE ALPHA MOTIF DOMAIN-CONTAINING 11"/>
    <property type="match status" value="1"/>
</dbReference>
<dbReference type="Pfam" id="PF01342">
    <property type="entry name" value="SAND"/>
    <property type="match status" value="1"/>
</dbReference>
<dbReference type="GO" id="GO:0003677">
    <property type="term" value="F:DNA binding"/>
    <property type="evidence" value="ECO:0007669"/>
    <property type="project" value="UniProtKB-KW"/>
</dbReference>
<dbReference type="SUPFAM" id="SSF63763">
    <property type="entry name" value="SAND domain-like"/>
    <property type="match status" value="1"/>
</dbReference>
<reference evidence="6" key="1">
    <citation type="journal article" date="2008" name="Nature">
        <title>The amphioxus genome and the evolution of the chordate karyotype.</title>
        <authorList>
            <consortium name="US DOE Joint Genome Institute (JGI-PGF)"/>
            <person name="Putnam N.H."/>
            <person name="Butts T."/>
            <person name="Ferrier D.E.K."/>
            <person name="Furlong R.F."/>
            <person name="Hellsten U."/>
            <person name="Kawashima T."/>
            <person name="Robinson-Rechavi M."/>
            <person name="Shoguchi E."/>
            <person name="Terry A."/>
            <person name="Yu J.-K."/>
            <person name="Benito-Gutierrez E.L."/>
            <person name="Dubchak I."/>
            <person name="Garcia-Fernandez J."/>
            <person name="Gibson-Brown J.J."/>
            <person name="Grigoriev I.V."/>
            <person name="Horton A.C."/>
            <person name="de Jong P.J."/>
            <person name="Jurka J."/>
            <person name="Kapitonov V.V."/>
            <person name="Kohara Y."/>
            <person name="Kuroki Y."/>
            <person name="Lindquist E."/>
            <person name="Lucas S."/>
            <person name="Osoegawa K."/>
            <person name="Pennacchio L.A."/>
            <person name="Salamov A.A."/>
            <person name="Satou Y."/>
            <person name="Sauka-Spengler T."/>
            <person name="Schmutz J."/>
            <person name="Shin-I T."/>
            <person name="Toyoda A."/>
            <person name="Bronner-Fraser M."/>
            <person name="Fujiyama A."/>
            <person name="Holland L.Z."/>
            <person name="Holland P.W.H."/>
            <person name="Satoh N."/>
            <person name="Rokhsar D.S."/>
        </authorList>
    </citation>
    <scope>NUCLEOTIDE SEQUENCE [LARGE SCALE GENOMIC DNA]</scope>
    <source>
        <strain evidence="6">S238N-H82</strain>
        <tissue evidence="6">Testes</tissue>
    </source>
</reference>
<gene>
    <name evidence="6" type="ORF">BRAFLDRAFT_105252</name>
</gene>
<feature type="compositionally biased region" description="Basic and acidic residues" evidence="4">
    <location>
        <begin position="11"/>
        <end position="39"/>
    </location>
</feature>
<dbReference type="eggNOG" id="KOG4333">
    <property type="taxonomic scope" value="Eukaryota"/>
</dbReference>
<dbReference type="PROSITE" id="PS50864">
    <property type="entry name" value="SAND"/>
    <property type="match status" value="1"/>
</dbReference>
<sequence>MSEAALNLSKAEPKKSRRDEEKEARKMRSKEQTKDDADVATKPASDSKPGKESAASEPKPGKENSALEANNHSSSKTLPAGGTDFLKDVSSGVKSEKTDGYHHAAEYHESAPGPAMHLPPLHPTAIPGLPGYGHLGYGLFPGLHPAPRPEEALAGCEDVEILYDSGEPVIEVECGENKAFLYINKLCQGSKGPSIRLNSEMLTPNEFQFISGRETAKDWKRSIRHKGKSLKTLMAKGILQVHPPICDCPGCRISSPVPIRAPEATLAANQSRLCPEATLAANQSRPWPEATLAANQSRPWPEATLTANQSRPRASDMPAPASLPIIPVDDGRARRESPCLAAKFPPPRNYLLPGAEKFPSMLKNDLGGVGLERDAPVPTGFGPAARVAGVPHIGKGERRKLLMLTPNKVRLTADGERSKLLMLTPNKVRHSADGERRELLIFTLNKVISTPNKIRHTADRE</sequence>